<dbReference type="Gene3D" id="3.30.830.10">
    <property type="entry name" value="Metalloenzyme, LuxS/M16 peptidase-like"/>
    <property type="match status" value="1"/>
</dbReference>
<accession>A0A8J6I030</accession>
<dbReference type="Proteomes" id="UP000719412">
    <property type="component" value="Unassembled WGS sequence"/>
</dbReference>
<dbReference type="InterPro" id="IPR011249">
    <property type="entry name" value="Metalloenz_LuxS/M16"/>
</dbReference>
<dbReference type="GO" id="GO:0046872">
    <property type="term" value="F:metal ion binding"/>
    <property type="evidence" value="ECO:0007669"/>
    <property type="project" value="UniProtKB-KW"/>
</dbReference>
<feature type="domain" description="Coenzyme PQQ synthesis protein F-like C-terminal lobe" evidence="2">
    <location>
        <begin position="3"/>
        <end position="100"/>
    </location>
</feature>
<comment type="caution">
    <text evidence="3">The sequence shown here is derived from an EMBL/GenBank/DDBJ whole genome shotgun (WGS) entry which is preliminary data.</text>
</comment>
<dbReference type="PANTHER" id="PTHR43690:SF18">
    <property type="entry name" value="INSULIN-DEGRADING ENZYME-RELATED"/>
    <property type="match status" value="1"/>
</dbReference>
<evidence type="ECO:0000256" key="1">
    <source>
        <dbReference type="ARBA" id="ARBA00022723"/>
    </source>
</evidence>
<proteinExistence type="predicted"/>
<dbReference type="InterPro" id="IPR054734">
    <property type="entry name" value="PqqF-like_C_4"/>
</dbReference>
<dbReference type="Pfam" id="PF22456">
    <property type="entry name" value="PqqF-like_C_4"/>
    <property type="match status" value="1"/>
</dbReference>
<protein>
    <recommendedName>
        <fullName evidence="2">Coenzyme PQQ synthesis protein F-like C-terminal lobe domain-containing protein</fullName>
    </recommendedName>
</protein>
<name>A0A8J6I030_TENMO</name>
<keyword evidence="1" id="KW-0479">Metal-binding</keyword>
<reference evidence="3" key="1">
    <citation type="journal article" date="2020" name="J Insects Food Feed">
        <title>The yellow mealworm (Tenebrio molitor) genome: a resource for the emerging insects as food and feed industry.</title>
        <authorList>
            <person name="Eriksson T."/>
            <person name="Andere A."/>
            <person name="Kelstrup H."/>
            <person name="Emery V."/>
            <person name="Picard C."/>
        </authorList>
    </citation>
    <scope>NUCLEOTIDE SEQUENCE</scope>
    <source>
        <strain evidence="3">Stoneville</strain>
        <tissue evidence="3">Whole head</tissue>
    </source>
</reference>
<dbReference type="AlphaFoldDB" id="A0A8J6I030"/>
<reference evidence="3" key="2">
    <citation type="submission" date="2021-08" db="EMBL/GenBank/DDBJ databases">
        <authorList>
            <person name="Eriksson T."/>
        </authorList>
    </citation>
    <scope>NUCLEOTIDE SEQUENCE</scope>
    <source>
        <strain evidence="3">Stoneville</strain>
        <tissue evidence="3">Whole head</tissue>
    </source>
</reference>
<sequence>MLIIEEPLFDTLRTKEQLGYSVSCSERDTSGILGFSITVNAQATKHSTEYVDGRIEEFIKQMSQLLANMSPEAFERTKQDLIKTKRCADTHLGEEFYRNWSEIYDEDYTFDRVTQDIKELEQLVIGDVQTWWETHILHGNKENFRKLSVQVVGSGSSQGNAEKREICDEDENKSRICFDAFTVV</sequence>
<dbReference type="SUPFAM" id="SSF63411">
    <property type="entry name" value="LuxS/MPP-like metallohydrolase"/>
    <property type="match status" value="1"/>
</dbReference>
<gene>
    <name evidence="3" type="ORF">GEV33_000128</name>
</gene>
<dbReference type="PANTHER" id="PTHR43690">
    <property type="entry name" value="NARDILYSIN"/>
    <property type="match status" value="1"/>
</dbReference>
<dbReference type="EMBL" id="JABDTM020000435">
    <property type="protein sequence ID" value="KAH0822663.1"/>
    <property type="molecule type" value="Genomic_DNA"/>
</dbReference>
<keyword evidence="4" id="KW-1185">Reference proteome</keyword>
<evidence type="ECO:0000313" key="4">
    <source>
        <dbReference type="Proteomes" id="UP000719412"/>
    </source>
</evidence>
<organism evidence="3 4">
    <name type="scientific">Tenebrio molitor</name>
    <name type="common">Yellow mealworm beetle</name>
    <dbReference type="NCBI Taxonomy" id="7067"/>
    <lineage>
        <taxon>Eukaryota</taxon>
        <taxon>Metazoa</taxon>
        <taxon>Ecdysozoa</taxon>
        <taxon>Arthropoda</taxon>
        <taxon>Hexapoda</taxon>
        <taxon>Insecta</taxon>
        <taxon>Pterygota</taxon>
        <taxon>Neoptera</taxon>
        <taxon>Endopterygota</taxon>
        <taxon>Coleoptera</taxon>
        <taxon>Polyphaga</taxon>
        <taxon>Cucujiformia</taxon>
        <taxon>Tenebrionidae</taxon>
        <taxon>Tenebrio</taxon>
    </lineage>
</organism>
<evidence type="ECO:0000313" key="3">
    <source>
        <dbReference type="EMBL" id="KAH0822663.1"/>
    </source>
</evidence>
<evidence type="ECO:0000259" key="2">
    <source>
        <dbReference type="Pfam" id="PF22456"/>
    </source>
</evidence>
<dbReference type="InterPro" id="IPR050626">
    <property type="entry name" value="Peptidase_M16"/>
</dbReference>